<dbReference type="Pfam" id="PF01755">
    <property type="entry name" value="Glyco_transf_25"/>
    <property type="match status" value="1"/>
</dbReference>
<dbReference type="EMBL" id="JACHHW010000009">
    <property type="protein sequence ID" value="MBB5188766.1"/>
    <property type="molecule type" value="Genomic_DNA"/>
</dbReference>
<comment type="caution">
    <text evidence="2">The sequence shown here is derived from an EMBL/GenBank/DDBJ whole genome shotgun (WGS) entry which is preliminary data.</text>
</comment>
<dbReference type="AlphaFoldDB" id="A0A840R8H7"/>
<dbReference type="RefSeq" id="WP_184464388.1">
    <property type="nucleotide sequence ID" value="NZ_JACHHW010000009.1"/>
</dbReference>
<evidence type="ECO:0000259" key="1">
    <source>
        <dbReference type="Pfam" id="PF01755"/>
    </source>
</evidence>
<accession>A0A840R8H7</accession>
<proteinExistence type="predicted"/>
<protein>
    <submittedName>
        <fullName evidence="2">Glycosyl transferase family 25</fullName>
    </submittedName>
</protein>
<dbReference type="Proteomes" id="UP000536640">
    <property type="component" value="Unassembled WGS sequence"/>
</dbReference>
<dbReference type="GO" id="GO:0016740">
    <property type="term" value="F:transferase activity"/>
    <property type="evidence" value="ECO:0007669"/>
    <property type="project" value="UniProtKB-KW"/>
</dbReference>
<reference evidence="2 3" key="1">
    <citation type="submission" date="2020-08" db="EMBL/GenBank/DDBJ databases">
        <title>Genomic Encyclopedia of Type Strains, Phase IV (KMG-IV): sequencing the most valuable type-strain genomes for metagenomic binning, comparative biology and taxonomic classification.</title>
        <authorList>
            <person name="Goeker M."/>
        </authorList>
    </citation>
    <scope>NUCLEOTIDE SEQUENCE [LARGE SCALE GENOMIC DNA]</scope>
    <source>
        <strain evidence="2 3">DSM 25701</strain>
    </source>
</reference>
<dbReference type="CDD" id="cd06532">
    <property type="entry name" value="Glyco_transf_25"/>
    <property type="match status" value="1"/>
</dbReference>
<keyword evidence="2" id="KW-0808">Transferase</keyword>
<name>A0A840R8H7_9GAMM</name>
<dbReference type="InterPro" id="IPR002654">
    <property type="entry name" value="Glyco_trans_25"/>
</dbReference>
<organism evidence="2 3">
    <name type="scientific">Zhongshania antarctica</name>
    <dbReference type="NCBI Taxonomy" id="641702"/>
    <lineage>
        <taxon>Bacteria</taxon>
        <taxon>Pseudomonadati</taxon>
        <taxon>Pseudomonadota</taxon>
        <taxon>Gammaproteobacteria</taxon>
        <taxon>Cellvibrionales</taxon>
        <taxon>Spongiibacteraceae</taxon>
        <taxon>Zhongshania</taxon>
    </lineage>
</organism>
<feature type="domain" description="Glycosyl transferase family 25" evidence="1">
    <location>
        <begin position="8"/>
        <end position="180"/>
    </location>
</feature>
<evidence type="ECO:0000313" key="2">
    <source>
        <dbReference type="EMBL" id="MBB5188766.1"/>
    </source>
</evidence>
<sequence length="266" mass="30783">MQKKCICWVISLNSESENAQKLLADLLRQGLDAEIFPAIDGRVGMPALEGGEQIRGNLAMVRHGKRLTASELGCYLSHLRAIKAAYRDGYEYVCVIEDDVVIENRFGDVYRSVLDKGLDMVRLMSLRIRKRTVLESLVGEHRLVRPERGGLGTQAYVLNRVGMRKFIDYAQNIYEPVDKVFDHFFLFDLKVFAVEPHVAYELVHETSVAKSSNTAADKPLLWHRVVFHPVKLWFSLRRHAYRFRHWRDFRNAAMPEHEVGRTERAR</sequence>
<evidence type="ECO:0000313" key="3">
    <source>
        <dbReference type="Proteomes" id="UP000536640"/>
    </source>
</evidence>
<gene>
    <name evidence="2" type="ORF">HNQ57_003057</name>
</gene>
<keyword evidence="3" id="KW-1185">Reference proteome</keyword>